<dbReference type="SUPFAM" id="SSF47336">
    <property type="entry name" value="ACP-like"/>
    <property type="match status" value="1"/>
</dbReference>
<name>A0A9X2NLC7_9PSEU</name>
<reference evidence="2" key="1">
    <citation type="submission" date="2022-06" db="EMBL/GenBank/DDBJ databases">
        <title>Amycolatopsis iheyaensis sp. nov., a new species of the genus Amycolatopsis isolated from soil in Iheya island, Japan.</title>
        <authorList>
            <person name="Ngamcharungchit C."/>
            <person name="Kanto H."/>
            <person name="Take A."/>
            <person name="Intra B."/>
            <person name="Matsumoto A."/>
            <person name="Panbangred W."/>
            <person name="Inahashi Y."/>
        </authorList>
    </citation>
    <scope>NUCLEOTIDE SEQUENCE</scope>
    <source>
        <strain evidence="2">OK19-0408</strain>
    </source>
</reference>
<evidence type="ECO:0000259" key="1">
    <source>
        <dbReference type="Pfam" id="PF00550"/>
    </source>
</evidence>
<sequence>MTDIADAGKLTAQSARAELTGFLETRTRQSWAPTSDLFASGAVTSIFAMELVVHIEQTYGITIEGDDLSMKNFRTVDTMVALITRITAGG</sequence>
<dbReference type="EMBL" id="JAMXQV010000025">
    <property type="protein sequence ID" value="MCR6488432.1"/>
    <property type="molecule type" value="Genomic_DNA"/>
</dbReference>
<dbReference type="Proteomes" id="UP001144096">
    <property type="component" value="Unassembled WGS sequence"/>
</dbReference>
<dbReference type="Gene3D" id="1.10.1200.10">
    <property type="entry name" value="ACP-like"/>
    <property type="match status" value="1"/>
</dbReference>
<evidence type="ECO:0000313" key="3">
    <source>
        <dbReference type="Proteomes" id="UP001144096"/>
    </source>
</evidence>
<comment type="caution">
    <text evidence="2">The sequence shown here is derived from an EMBL/GenBank/DDBJ whole genome shotgun (WGS) entry which is preliminary data.</text>
</comment>
<feature type="domain" description="Carrier" evidence="1">
    <location>
        <begin position="32"/>
        <end position="83"/>
    </location>
</feature>
<accession>A0A9X2NLC7</accession>
<dbReference type="RefSeq" id="WP_257924997.1">
    <property type="nucleotide sequence ID" value="NZ_JAMXQV010000025.1"/>
</dbReference>
<gene>
    <name evidence="2" type="ORF">M8542_36955</name>
</gene>
<proteinExistence type="predicted"/>
<dbReference type="Pfam" id="PF00550">
    <property type="entry name" value="PP-binding"/>
    <property type="match status" value="1"/>
</dbReference>
<evidence type="ECO:0000313" key="2">
    <source>
        <dbReference type="EMBL" id="MCR6488432.1"/>
    </source>
</evidence>
<dbReference type="InterPro" id="IPR009081">
    <property type="entry name" value="PP-bd_ACP"/>
</dbReference>
<protein>
    <submittedName>
        <fullName evidence="2">Acyl carrier protein</fullName>
    </submittedName>
</protein>
<dbReference type="InterPro" id="IPR036736">
    <property type="entry name" value="ACP-like_sf"/>
</dbReference>
<organism evidence="2 3">
    <name type="scientific">Amycolatopsis iheyensis</name>
    <dbReference type="NCBI Taxonomy" id="2945988"/>
    <lineage>
        <taxon>Bacteria</taxon>
        <taxon>Bacillati</taxon>
        <taxon>Actinomycetota</taxon>
        <taxon>Actinomycetes</taxon>
        <taxon>Pseudonocardiales</taxon>
        <taxon>Pseudonocardiaceae</taxon>
        <taxon>Amycolatopsis</taxon>
    </lineage>
</organism>
<keyword evidence="3" id="KW-1185">Reference proteome</keyword>
<dbReference type="AlphaFoldDB" id="A0A9X2NLC7"/>